<dbReference type="SUPFAM" id="SSF56784">
    <property type="entry name" value="HAD-like"/>
    <property type="match status" value="1"/>
</dbReference>
<keyword evidence="1" id="KW-0378">Hydrolase</keyword>
<evidence type="ECO:0000313" key="1">
    <source>
        <dbReference type="EMBL" id="MBK0397179.1"/>
    </source>
</evidence>
<dbReference type="NCBIfam" id="TIGR00099">
    <property type="entry name" value="Cof-subfamily"/>
    <property type="match status" value="1"/>
</dbReference>
<dbReference type="GO" id="GO:0016787">
    <property type="term" value="F:hydrolase activity"/>
    <property type="evidence" value="ECO:0007669"/>
    <property type="project" value="UniProtKB-KW"/>
</dbReference>
<dbReference type="PANTHER" id="PTHR10000:SF25">
    <property type="entry name" value="PHOSPHATASE YKRA-RELATED"/>
    <property type="match status" value="1"/>
</dbReference>
<dbReference type="PROSITE" id="PS01229">
    <property type="entry name" value="COF_2"/>
    <property type="match status" value="1"/>
</dbReference>
<gene>
    <name evidence="1" type="ORF">JDW22_11490</name>
</gene>
<protein>
    <submittedName>
        <fullName evidence="1">Cof-type HAD-IIB family hydrolase</fullName>
    </submittedName>
</protein>
<dbReference type="Gene3D" id="3.30.1240.10">
    <property type="match status" value="1"/>
</dbReference>
<dbReference type="SFLD" id="SFLDG01140">
    <property type="entry name" value="C2.B:_Phosphomannomutase_and_P"/>
    <property type="match status" value="1"/>
</dbReference>
<dbReference type="EMBL" id="JAEHNZ010000004">
    <property type="protein sequence ID" value="MBK0397179.1"/>
    <property type="molecule type" value="Genomic_DNA"/>
</dbReference>
<dbReference type="InterPro" id="IPR036412">
    <property type="entry name" value="HAD-like_sf"/>
</dbReference>
<dbReference type="Gene3D" id="3.40.50.1000">
    <property type="entry name" value="HAD superfamily/HAD-like"/>
    <property type="match status" value="1"/>
</dbReference>
<sequence>MKPQPKIIFFDIDETLYINRGKKYVPESAKTALKLLKQKGIITAIATGRTIPVIPPKIVELIEECGIDMIVSLNGQYVEYQGKALAKFPLDNAMLTRFSGCLKARGIAHMLATREGLFAIVENRYLQDALGSLGISYQSDPAACGKYDTYQLLGFYPAEQDGEIAPLLPPSLQIIRWHPSGVDMLDKAGSKARGIAAALDKLGISIADSMAFGDGPNDLEMIAGVGFGVAMGNAVPELKAVADYVCPAIDEDGIYRGLVDLGVIEAA</sequence>
<dbReference type="InterPro" id="IPR000150">
    <property type="entry name" value="Cof"/>
</dbReference>
<dbReference type="PANTHER" id="PTHR10000">
    <property type="entry name" value="PHOSPHOSERINE PHOSPHATASE"/>
    <property type="match status" value="1"/>
</dbReference>
<comment type="caution">
    <text evidence="1">The sequence shown here is derived from an EMBL/GenBank/DDBJ whole genome shotgun (WGS) entry which is preliminary data.</text>
</comment>
<dbReference type="RefSeq" id="WP_200523167.1">
    <property type="nucleotide sequence ID" value="NZ_JAEHNZ010000004.1"/>
</dbReference>
<dbReference type="Pfam" id="PF08282">
    <property type="entry name" value="Hydrolase_3"/>
    <property type="match status" value="1"/>
</dbReference>
<dbReference type="SFLD" id="SFLDS00003">
    <property type="entry name" value="Haloacid_Dehalogenase"/>
    <property type="match status" value="1"/>
</dbReference>
<evidence type="ECO:0000313" key="2">
    <source>
        <dbReference type="Proteomes" id="UP000614058"/>
    </source>
</evidence>
<proteinExistence type="predicted"/>
<dbReference type="Proteomes" id="UP000614058">
    <property type="component" value="Unassembled WGS sequence"/>
</dbReference>
<organism evidence="1 2">
    <name type="scientific">Kingella bonacorsii</name>
    <dbReference type="NCBI Taxonomy" id="2796361"/>
    <lineage>
        <taxon>Bacteria</taxon>
        <taxon>Pseudomonadati</taxon>
        <taxon>Pseudomonadota</taxon>
        <taxon>Betaproteobacteria</taxon>
        <taxon>Neisseriales</taxon>
        <taxon>Neisseriaceae</taxon>
        <taxon>Kingella</taxon>
    </lineage>
</organism>
<keyword evidence="2" id="KW-1185">Reference proteome</keyword>
<reference evidence="1 2" key="1">
    <citation type="journal article" date="2021" name="Pathogens">
        <title>Isolation and Characterization of Kingella bonacorsii sp. nov., A Novel Kingella Species Detected in a Stable Periodontitis Subject.</title>
        <authorList>
            <person name="Antezack A."/>
            <person name="Boxberger M."/>
            <person name="Rolland C."/>
            <person name="Monnet-Corti V."/>
            <person name="La Scola B."/>
        </authorList>
    </citation>
    <scope>NUCLEOTIDE SEQUENCE [LARGE SCALE GENOMIC DNA]</scope>
    <source>
        <strain evidence="1 2">Marseille-Q4569</strain>
    </source>
</reference>
<dbReference type="InterPro" id="IPR023214">
    <property type="entry name" value="HAD_sf"/>
</dbReference>
<name>A0ABS1BV83_9NEIS</name>
<accession>A0ABS1BV83</accession>